<dbReference type="Proteomes" id="UP000004326">
    <property type="component" value="Unassembled WGS sequence"/>
</dbReference>
<comment type="caution">
    <text evidence="1">The sequence shown here is derived from an EMBL/GenBank/DDBJ whole genome shotgun (WGS) entry which is preliminary data.</text>
</comment>
<organism evidence="1 2">
    <name type="scientific">Helicobacter pylori Hp P-2</name>
    <dbReference type="NCBI Taxonomy" id="992073"/>
    <lineage>
        <taxon>Bacteria</taxon>
        <taxon>Pseudomonadati</taxon>
        <taxon>Campylobacterota</taxon>
        <taxon>Epsilonproteobacteria</taxon>
        <taxon>Campylobacterales</taxon>
        <taxon>Helicobacteraceae</taxon>
        <taxon>Helicobacter</taxon>
    </lineage>
</organism>
<dbReference type="PATRIC" id="fig|992073.3.peg.990"/>
<reference evidence="1 2" key="1">
    <citation type="journal article" date="2013" name="Pathog. Dis.">
        <title>Genome sequences of 65 Helicobacter pylori strains isolated from asymptomatic individuals and patients with gastric cancer, peptic ulcer disease, or gastritis.</title>
        <authorList>
            <person name="Blanchard T.G."/>
            <person name="Czinn S.J."/>
            <person name="Correa P."/>
            <person name="Nakazawa T."/>
            <person name="Keelan M."/>
            <person name="Morningstar L."/>
            <person name="Santana-Cruz I."/>
            <person name="Maroo A."/>
            <person name="McCracken C."/>
            <person name="Shefchek K."/>
            <person name="Daugherty S."/>
            <person name="Song Y."/>
            <person name="Fraser C.M."/>
            <person name="Fricke W.F."/>
        </authorList>
    </citation>
    <scope>NUCLEOTIDE SEQUENCE [LARGE SCALE GENOMIC DNA]</scope>
    <source>
        <strain evidence="1 2">Hp P-2</strain>
    </source>
</reference>
<gene>
    <name evidence="1" type="ORF">HPHPP2_1007</name>
</gene>
<accession>J0PNV2</accession>
<name>J0PNV2_HELPX</name>
<protein>
    <submittedName>
        <fullName evidence="1">Uncharacterized protein</fullName>
    </submittedName>
</protein>
<evidence type="ECO:0000313" key="2">
    <source>
        <dbReference type="Proteomes" id="UP000004326"/>
    </source>
</evidence>
<dbReference type="AlphaFoldDB" id="J0PNV2"/>
<proteinExistence type="predicted"/>
<evidence type="ECO:0000313" key="1">
    <source>
        <dbReference type="EMBL" id="EJC00293.1"/>
    </source>
</evidence>
<dbReference type="EMBL" id="AKPJ01000001">
    <property type="protein sequence ID" value="EJC00293.1"/>
    <property type="molecule type" value="Genomic_DNA"/>
</dbReference>
<sequence>MNSLFFEPFVLVGFLFLRGFFFEPSFFLNPLFGEGFDEKILFSIFYNQ</sequence>